<dbReference type="GO" id="GO:0006508">
    <property type="term" value="P:proteolysis"/>
    <property type="evidence" value="ECO:0007669"/>
    <property type="project" value="InterPro"/>
</dbReference>
<feature type="domain" description="Peptidase A2" evidence="3">
    <location>
        <begin position="47"/>
        <end position="123"/>
    </location>
</feature>
<dbReference type="PROSITE" id="PS50175">
    <property type="entry name" value="ASP_PROT_RETROV"/>
    <property type="match status" value="1"/>
</dbReference>
<dbReference type="SUPFAM" id="SSF50630">
    <property type="entry name" value="Acid proteases"/>
    <property type="match status" value="1"/>
</dbReference>
<comment type="caution">
    <text evidence="4">The sequence shown here is derived from an EMBL/GenBank/DDBJ whole genome shotgun (WGS) entry which is preliminary data.</text>
</comment>
<dbReference type="Gene3D" id="2.40.70.10">
    <property type="entry name" value="Acid Proteases"/>
    <property type="match status" value="2"/>
</dbReference>
<dbReference type="Pfam" id="PF13650">
    <property type="entry name" value="Asp_protease_2"/>
    <property type="match status" value="1"/>
</dbReference>
<sequence>MPFRSWGQPANRQQPWRGFAAKPIWRTLNIGTGDTLIATATVSGAVIEAVLDSGSGATMISKPLAARLGMTKMEPRRINGLGGKAEVGLVRNVEVVLAGQARVLPFAIVADLGAISAAFGRPIDMMLGADVLAGGCVALDFATRRFAFEKSGSFAPSPDWTPLVLGHGTRKELFVFASVAGLDPVPLMLDFGSSSALMLSGAYVEAQSLLAGKANSTAALGGVEGVHIVKTFTADKVNLGTLQVASVPAIAHDRWTSESTVGNIGMPLLGQFDIVLDISQGRLWLRPIPAKARLPMLKDRSGLGLAASPTELTVVHVAAGGPAARSGWAAGDRIAAVKGFPIDTSYTRGSLWQWRYGPAGEKVALKLTDGTTRTLKLADYY</sequence>
<keyword evidence="5" id="KW-1185">Reference proteome</keyword>
<dbReference type="Proteomes" id="UP000318681">
    <property type="component" value="Unassembled WGS sequence"/>
</dbReference>
<gene>
    <name evidence="4" type="ORF">FOY91_01165</name>
</gene>
<accession>A0A558RDM7</accession>
<name>A0A558RDM7_9SPHN</name>
<dbReference type="InterPro" id="IPR036034">
    <property type="entry name" value="PDZ_sf"/>
</dbReference>
<keyword evidence="1" id="KW-0378">Hydrolase</keyword>
<organism evidence="4 5">
    <name type="scientific">Alterirhizorhabdus solaris</name>
    <dbReference type="NCBI Taxonomy" id="2529389"/>
    <lineage>
        <taxon>Bacteria</taxon>
        <taxon>Pseudomonadati</taxon>
        <taxon>Pseudomonadota</taxon>
        <taxon>Alphaproteobacteria</taxon>
        <taxon>Sphingomonadales</taxon>
        <taxon>Rhizorhabdaceae</taxon>
        <taxon>Alterirhizorhabdus</taxon>
    </lineage>
</organism>
<dbReference type="Gene3D" id="2.30.42.10">
    <property type="match status" value="1"/>
</dbReference>
<evidence type="ECO:0000256" key="1">
    <source>
        <dbReference type="ARBA" id="ARBA00022801"/>
    </source>
</evidence>
<reference evidence="4 5" key="1">
    <citation type="submission" date="2019-07" db="EMBL/GenBank/DDBJ databases">
        <title>Sphingomonas solaris sp. nov., isolated from a solar panel from Boston, Massachusetts.</title>
        <authorList>
            <person name="Tanner K."/>
            <person name="Pascual J."/>
            <person name="Mancuso C."/>
            <person name="Pereto J."/>
            <person name="Khalil A."/>
            <person name="Vilanova C."/>
        </authorList>
    </citation>
    <scope>NUCLEOTIDE SEQUENCE [LARGE SCALE GENOMIC DNA]</scope>
    <source>
        <strain evidence="4 5">R4DWN</strain>
    </source>
</reference>
<evidence type="ECO:0000313" key="5">
    <source>
        <dbReference type="Proteomes" id="UP000318681"/>
    </source>
</evidence>
<evidence type="ECO:0000259" key="3">
    <source>
        <dbReference type="PROSITE" id="PS50175"/>
    </source>
</evidence>
<dbReference type="GO" id="GO:0004190">
    <property type="term" value="F:aspartic-type endopeptidase activity"/>
    <property type="evidence" value="ECO:0007669"/>
    <property type="project" value="InterPro"/>
</dbReference>
<dbReference type="InterPro" id="IPR021109">
    <property type="entry name" value="Peptidase_aspartic_dom_sf"/>
</dbReference>
<protein>
    <submittedName>
        <fullName evidence="4">PDZ domain-containing protein</fullName>
    </submittedName>
</protein>
<evidence type="ECO:0000313" key="4">
    <source>
        <dbReference type="EMBL" id="TVV77433.1"/>
    </source>
</evidence>
<feature type="domain" description="PDZ" evidence="2">
    <location>
        <begin position="293"/>
        <end position="342"/>
    </location>
</feature>
<dbReference type="SUPFAM" id="SSF50156">
    <property type="entry name" value="PDZ domain-like"/>
    <property type="match status" value="1"/>
</dbReference>
<dbReference type="InterPro" id="IPR001995">
    <property type="entry name" value="Peptidase_A2_cat"/>
</dbReference>
<dbReference type="AlphaFoldDB" id="A0A558RDM7"/>
<dbReference type="OrthoDB" id="7441153at2"/>
<dbReference type="PROSITE" id="PS50106">
    <property type="entry name" value="PDZ"/>
    <property type="match status" value="1"/>
</dbReference>
<dbReference type="InterPro" id="IPR001478">
    <property type="entry name" value="PDZ"/>
</dbReference>
<proteinExistence type="predicted"/>
<evidence type="ECO:0000259" key="2">
    <source>
        <dbReference type="PROSITE" id="PS50106"/>
    </source>
</evidence>
<dbReference type="EMBL" id="VNIM01000002">
    <property type="protein sequence ID" value="TVV77433.1"/>
    <property type="molecule type" value="Genomic_DNA"/>
</dbReference>